<dbReference type="EMBL" id="RCMG01000808">
    <property type="protein sequence ID" value="KAG2846584.1"/>
    <property type="molecule type" value="Genomic_DNA"/>
</dbReference>
<dbReference type="AlphaFoldDB" id="A0A8T0YG92"/>
<proteinExistence type="predicted"/>
<gene>
    <name evidence="2" type="ORF">PC113_g17951</name>
    <name evidence="3" type="ORF">PC118_g6090</name>
</gene>
<keyword evidence="1" id="KW-0472">Membrane</keyword>
<evidence type="ECO:0000313" key="4">
    <source>
        <dbReference type="Proteomes" id="UP000735874"/>
    </source>
</evidence>
<evidence type="ECO:0000256" key="1">
    <source>
        <dbReference type="SAM" id="Phobius"/>
    </source>
</evidence>
<evidence type="ECO:0000313" key="2">
    <source>
        <dbReference type="EMBL" id="KAG2846584.1"/>
    </source>
</evidence>
<protein>
    <submittedName>
        <fullName evidence="2">Uncharacterized protein</fullName>
    </submittedName>
</protein>
<comment type="caution">
    <text evidence="2">The sequence shown here is derived from an EMBL/GenBank/DDBJ whole genome shotgun (WGS) entry which is preliminary data.</text>
</comment>
<keyword evidence="1" id="KW-0812">Transmembrane</keyword>
<keyword evidence="1" id="KW-1133">Transmembrane helix</keyword>
<accession>A0A8T0YG92</accession>
<dbReference type="EMBL" id="RCML01000131">
    <property type="protein sequence ID" value="KAG2989592.1"/>
    <property type="molecule type" value="Genomic_DNA"/>
</dbReference>
<name>A0A8T0YG92_9STRA</name>
<feature type="transmembrane region" description="Helical" evidence="1">
    <location>
        <begin position="12"/>
        <end position="30"/>
    </location>
</feature>
<sequence>MKPWISHIKFGLAELSYANLFISPVAAWLYSSICFRESASARYFDLLTKRTSSRRVLVSNLCSTCSN</sequence>
<reference evidence="2" key="1">
    <citation type="submission" date="2018-10" db="EMBL/GenBank/DDBJ databases">
        <title>Effector identification in a new, highly contiguous assembly of the strawberry crown rot pathogen Phytophthora cactorum.</title>
        <authorList>
            <person name="Armitage A.D."/>
            <person name="Nellist C.F."/>
            <person name="Bates H."/>
            <person name="Vickerstaff R.J."/>
            <person name="Harrison R.J."/>
        </authorList>
    </citation>
    <scope>NUCLEOTIDE SEQUENCE</scope>
    <source>
        <strain evidence="2">15-7</strain>
        <strain evidence="3">P415</strain>
    </source>
</reference>
<evidence type="ECO:0000313" key="3">
    <source>
        <dbReference type="EMBL" id="KAG2989592.1"/>
    </source>
</evidence>
<dbReference type="Proteomes" id="UP000735874">
    <property type="component" value="Unassembled WGS sequence"/>
</dbReference>
<organism evidence="2 4">
    <name type="scientific">Phytophthora cactorum</name>
    <dbReference type="NCBI Taxonomy" id="29920"/>
    <lineage>
        <taxon>Eukaryota</taxon>
        <taxon>Sar</taxon>
        <taxon>Stramenopiles</taxon>
        <taxon>Oomycota</taxon>
        <taxon>Peronosporomycetes</taxon>
        <taxon>Peronosporales</taxon>
        <taxon>Peronosporaceae</taxon>
        <taxon>Phytophthora</taxon>
    </lineage>
</organism>
<dbReference type="Proteomes" id="UP000697107">
    <property type="component" value="Unassembled WGS sequence"/>
</dbReference>